<keyword evidence="2" id="KW-1185">Reference proteome</keyword>
<dbReference type="EMBL" id="CACRXK020009256">
    <property type="protein sequence ID" value="CAB4016784.1"/>
    <property type="molecule type" value="Genomic_DNA"/>
</dbReference>
<organism evidence="1 2">
    <name type="scientific">Paramuricea clavata</name>
    <name type="common">Red gorgonian</name>
    <name type="synonym">Violescent sea-whip</name>
    <dbReference type="NCBI Taxonomy" id="317549"/>
    <lineage>
        <taxon>Eukaryota</taxon>
        <taxon>Metazoa</taxon>
        <taxon>Cnidaria</taxon>
        <taxon>Anthozoa</taxon>
        <taxon>Octocorallia</taxon>
        <taxon>Malacalcyonacea</taxon>
        <taxon>Plexauridae</taxon>
        <taxon>Paramuricea</taxon>
    </lineage>
</organism>
<proteinExistence type="predicted"/>
<name>A0A6S7ID83_PARCT</name>
<protein>
    <submittedName>
        <fullName evidence="1">Uncharacterized protein</fullName>
    </submittedName>
</protein>
<dbReference type="Proteomes" id="UP001152795">
    <property type="component" value="Unassembled WGS sequence"/>
</dbReference>
<dbReference type="AlphaFoldDB" id="A0A6S7ID83"/>
<sequence length="77" mass="8752">AFEEGLKEKELMNGGYKQLAEPVELTVEKKRPSLEVSLALATIYVFMDMKGLSMGECVLFHITCDEHLSLTRLCRFI</sequence>
<gene>
    <name evidence="1" type="ORF">PACLA_8A067191</name>
</gene>
<evidence type="ECO:0000313" key="1">
    <source>
        <dbReference type="EMBL" id="CAB4016784.1"/>
    </source>
</evidence>
<evidence type="ECO:0000313" key="2">
    <source>
        <dbReference type="Proteomes" id="UP001152795"/>
    </source>
</evidence>
<reference evidence="1" key="1">
    <citation type="submission" date="2020-04" db="EMBL/GenBank/DDBJ databases">
        <authorList>
            <person name="Alioto T."/>
            <person name="Alioto T."/>
            <person name="Gomez Garrido J."/>
        </authorList>
    </citation>
    <scope>NUCLEOTIDE SEQUENCE</scope>
    <source>
        <strain evidence="1">A484AB</strain>
    </source>
</reference>
<feature type="non-terminal residue" evidence="1">
    <location>
        <position position="1"/>
    </location>
</feature>
<comment type="caution">
    <text evidence="1">The sequence shown here is derived from an EMBL/GenBank/DDBJ whole genome shotgun (WGS) entry which is preliminary data.</text>
</comment>
<accession>A0A6S7ID83</accession>